<dbReference type="GO" id="GO:0016747">
    <property type="term" value="F:acyltransferase activity, transferring groups other than amino-acyl groups"/>
    <property type="evidence" value="ECO:0007669"/>
    <property type="project" value="InterPro"/>
</dbReference>
<accession>A0A848DFM2</accession>
<dbReference type="PROSITE" id="PS51186">
    <property type="entry name" value="GNAT"/>
    <property type="match status" value="1"/>
</dbReference>
<name>A0A848DFM2_9PSEU</name>
<dbReference type="SUPFAM" id="SSF55729">
    <property type="entry name" value="Acyl-CoA N-acyltransferases (Nat)"/>
    <property type="match status" value="1"/>
</dbReference>
<dbReference type="PANTHER" id="PTHR43617">
    <property type="entry name" value="L-AMINO ACID N-ACETYLTRANSFERASE"/>
    <property type="match status" value="1"/>
</dbReference>
<reference evidence="2 3" key="1">
    <citation type="submission" date="2020-04" db="EMBL/GenBank/DDBJ databases">
        <authorList>
            <person name="Klaysubun C."/>
            <person name="Duangmal K."/>
            <person name="Lipun K."/>
        </authorList>
    </citation>
    <scope>NUCLEOTIDE SEQUENCE [LARGE SCALE GENOMIC DNA]</scope>
    <source>
        <strain evidence="2 3">DSM 45300</strain>
    </source>
</reference>
<evidence type="ECO:0000313" key="2">
    <source>
        <dbReference type="EMBL" id="NMH91376.1"/>
    </source>
</evidence>
<comment type="caution">
    <text evidence="2">The sequence shown here is derived from an EMBL/GenBank/DDBJ whole genome shotgun (WGS) entry which is preliminary data.</text>
</comment>
<organism evidence="2 3">
    <name type="scientific">Pseudonocardia bannensis</name>
    <dbReference type="NCBI Taxonomy" id="630973"/>
    <lineage>
        <taxon>Bacteria</taxon>
        <taxon>Bacillati</taxon>
        <taxon>Actinomycetota</taxon>
        <taxon>Actinomycetes</taxon>
        <taxon>Pseudonocardiales</taxon>
        <taxon>Pseudonocardiaceae</taxon>
        <taxon>Pseudonocardia</taxon>
    </lineage>
</organism>
<dbReference type="Gene3D" id="3.40.630.30">
    <property type="match status" value="1"/>
</dbReference>
<protein>
    <submittedName>
        <fullName evidence="2">N-acetyltransferase</fullName>
    </submittedName>
</protein>
<feature type="domain" description="N-acetyltransferase" evidence="1">
    <location>
        <begin position="1"/>
        <end position="153"/>
    </location>
</feature>
<keyword evidence="3" id="KW-1185">Reference proteome</keyword>
<evidence type="ECO:0000313" key="3">
    <source>
        <dbReference type="Proteomes" id="UP000586918"/>
    </source>
</evidence>
<dbReference type="CDD" id="cd04301">
    <property type="entry name" value="NAT_SF"/>
    <property type="match status" value="1"/>
</dbReference>
<dbReference type="InterPro" id="IPR016181">
    <property type="entry name" value="Acyl_CoA_acyltransferase"/>
</dbReference>
<gene>
    <name evidence="2" type="ORF">HF519_07185</name>
</gene>
<sequence length="174" mass="18347">MRIRREQPEDVTAIHAVHRAAFAPLTPAGAPVVEGRLVDQLRAGPWWLPQFSLVAVASNGDVVGHVVATRAVLEPAGTPVLGLGPLGVLPAWQRRGVGSALMDAVLSAAQACDEVLVGLLGDPAYYRRFGFVPSVQHQVVAPDPAWGPAFQVRLLGQAVGGGTFRYAEPVQHLG</sequence>
<dbReference type="EMBL" id="JAAXKZ010000017">
    <property type="protein sequence ID" value="NMH91376.1"/>
    <property type="molecule type" value="Genomic_DNA"/>
</dbReference>
<proteinExistence type="predicted"/>
<dbReference type="Proteomes" id="UP000586918">
    <property type="component" value="Unassembled WGS sequence"/>
</dbReference>
<dbReference type="InterPro" id="IPR050276">
    <property type="entry name" value="MshD_Acetyltransferase"/>
</dbReference>
<dbReference type="InterPro" id="IPR000182">
    <property type="entry name" value="GNAT_dom"/>
</dbReference>
<dbReference type="Pfam" id="PF13508">
    <property type="entry name" value="Acetyltransf_7"/>
    <property type="match status" value="1"/>
</dbReference>
<keyword evidence="2" id="KW-0808">Transferase</keyword>
<dbReference type="AlphaFoldDB" id="A0A848DFM2"/>
<dbReference type="PANTHER" id="PTHR43617:SF2">
    <property type="entry name" value="UPF0039 PROTEIN SLL0451"/>
    <property type="match status" value="1"/>
</dbReference>
<evidence type="ECO:0000259" key="1">
    <source>
        <dbReference type="PROSITE" id="PS51186"/>
    </source>
</evidence>